<evidence type="ECO:0000313" key="1">
    <source>
        <dbReference type="EMBL" id="AVL94573.1"/>
    </source>
</evidence>
<reference evidence="2" key="1">
    <citation type="submission" date="2018-01" db="EMBL/GenBank/DDBJ databases">
        <title>Testimony of 'menage a trois' revealed by the proteome of Megavirus virophage.</title>
        <authorList>
            <person name="Jeudy S."/>
            <person name="Bertaux L."/>
            <person name="Alempic J.-M."/>
            <person name="Lartigue A."/>
            <person name="Legendre M."/>
            <person name="Philippe N."/>
            <person name="Beucher L."/>
            <person name="Biondi E."/>
            <person name="Juul S."/>
            <person name="Turner D."/>
            <person name="Coute Y."/>
            <person name="Claverie J.-M."/>
            <person name="Abergel C."/>
        </authorList>
    </citation>
    <scope>NUCLEOTIDE SEQUENCE [LARGE SCALE GENOMIC DNA]</scope>
</reference>
<protein>
    <submittedName>
        <fullName evidence="1">Uncharacterized protein</fullName>
    </submittedName>
</protein>
<dbReference type="EMBL" id="MG807320">
    <property type="protein sequence ID" value="AVL94573.1"/>
    <property type="molecule type" value="Genomic_DNA"/>
</dbReference>
<gene>
    <name evidence="1" type="ORF">mc_187</name>
</gene>
<accession>A0A2P1EL11</accession>
<name>A0A2P1EL11_9VIRU</name>
<keyword evidence="2" id="KW-1185">Reference proteome</keyword>
<evidence type="ECO:0000313" key="2">
    <source>
        <dbReference type="Proteomes" id="UP000289600"/>
    </source>
</evidence>
<organism evidence="1 2">
    <name type="scientific">Moumouvirus australiensis</name>
    <dbReference type="NCBI Taxonomy" id="2109587"/>
    <lineage>
        <taxon>Viruses</taxon>
        <taxon>Varidnaviria</taxon>
        <taxon>Bamfordvirae</taxon>
        <taxon>Nucleocytoviricota</taxon>
        <taxon>Megaviricetes</taxon>
        <taxon>Imitervirales</taxon>
        <taxon>Mimiviridae</taxon>
        <taxon>Megamimivirinae</taxon>
        <taxon>Moumouvirus</taxon>
        <taxon>Moumouvirus australiense</taxon>
    </lineage>
</organism>
<dbReference type="Proteomes" id="UP000289600">
    <property type="component" value="Segment"/>
</dbReference>
<proteinExistence type="predicted"/>
<sequence>MTSYNYSISQNFPNGINTGQLSSEILNSTQIQKLLYSVVIDSNDPDNVIITFEAPLTTTELNALNTIISNHQPEVIGEKLILQSSLADNEAIEIIASNIVGGIAIRAGTGGISVETTNAFTVDSGAETSINVTNGNLILNSTNALTNIDGYSGINIGNNSSTGPINIGSSTQRSINIGNTIGNTGVTINTGTTGFVINTTNGPVSLNSTGANSNITHNTNSNGQDLTIGLTGNTNSSIRLESEGTGDNAILLNATGGVQLYAENRPVSIVSNAPVGNAVTIDTNAGTGGITLSSGIYGIAINANGGVIGIGHFSGGNIYLGTASIARDVIIGNTTNGTNLFLRNGNAHVISQRNEVALADTPVINLTIPNILSKILYGSPTSNTTLNLPTAANIISLINNIQVNDSLDFSVINQSNTSIYTLSGSTIIGNAQIIPNTSGLFRLKVTNITSGTEAFIVYRIA</sequence>